<keyword evidence="6" id="KW-0472">Membrane</keyword>
<dbReference type="Pfam" id="PF01103">
    <property type="entry name" value="Omp85"/>
    <property type="match status" value="1"/>
</dbReference>
<evidence type="ECO:0000313" key="10">
    <source>
        <dbReference type="EMBL" id="KAJ1686680.1"/>
    </source>
</evidence>
<feature type="domain" description="POTRA" evidence="9">
    <location>
        <begin position="72"/>
        <end position="151"/>
    </location>
</feature>
<evidence type="ECO:0000256" key="3">
    <source>
        <dbReference type="ARBA" id="ARBA00022452"/>
    </source>
</evidence>
<evidence type="ECO:0000256" key="1">
    <source>
        <dbReference type="ARBA" id="ARBA00004374"/>
    </source>
</evidence>
<dbReference type="AlphaFoldDB" id="A0A9Q0C3M7"/>
<gene>
    <name evidence="10" type="ORF">LUZ63_018070</name>
</gene>
<keyword evidence="3" id="KW-1134">Transmembrane beta strand</keyword>
<dbReference type="GO" id="GO:0005741">
    <property type="term" value="C:mitochondrial outer membrane"/>
    <property type="evidence" value="ECO:0007669"/>
    <property type="project" value="UniProtKB-SubCell"/>
</dbReference>
<dbReference type="GO" id="GO:0009707">
    <property type="term" value="C:chloroplast outer membrane"/>
    <property type="evidence" value="ECO:0007669"/>
    <property type="project" value="UniProtKB-SubCell"/>
</dbReference>
<evidence type="ECO:0000256" key="7">
    <source>
        <dbReference type="ARBA" id="ARBA00024013"/>
    </source>
</evidence>
<dbReference type="EMBL" id="JAMQYH010000005">
    <property type="protein sequence ID" value="KAJ1686680.1"/>
    <property type="molecule type" value="Genomic_DNA"/>
</dbReference>
<evidence type="ECO:0000256" key="4">
    <source>
        <dbReference type="ARBA" id="ARBA00022692"/>
    </source>
</evidence>
<keyword evidence="4" id="KW-0812">Transmembrane</keyword>
<dbReference type="FunFam" id="3.10.20.310:FF:000016">
    <property type="entry name" value="Outer membrane OMP85 family protein"/>
    <property type="match status" value="1"/>
</dbReference>
<keyword evidence="5" id="KW-1002">Plastid outer membrane</keyword>
<comment type="similarity">
    <text evidence="2">Belongs to the SAM50/omp85 family.</text>
</comment>
<dbReference type="PANTHER" id="PTHR12815">
    <property type="entry name" value="SORTING AND ASSEMBLY MACHINERY SAMM50 PROTEIN FAMILY MEMBER"/>
    <property type="match status" value="1"/>
</dbReference>
<feature type="region of interest" description="Disordered" evidence="8">
    <location>
        <begin position="1"/>
        <end position="53"/>
    </location>
</feature>
<sequence length="525" mass="58266">MANSEPIPRDQTPPSDSEETNGADEISEEGEEEDDTEYEEFEEEEEEELDPVRERERLKSIFRRLSTDPVHVRVHDVVIKGNTKTKDAIIEAEISDLFKKPRTVQELVAAASIANARLKQLDVFDSVSITLDAGPAELPGTTNVVIEVVEASNPLTGNVGVFSKPEARSWSLEGSVKLKNLFGHADIWDTSGAFGWDQSLEISTGVWVPRFKSVPTPLSARAFLLSQDWLKFSSYKERLMGLNFGLLSTNNHDLSYNLTWRTLTDPTRMSSPSIRRQLGHNVLSALKYCYKIDRRDSHLRPKSGYAFSSTSQVSGLWDLRGLKFFRQEFDLRAAMPLGFWNAALNVGLSAGAILPLGRNFTKLSTSVPDRFFLGGHSSLVCSLGGPSSLLGFQTRGLGPNDMRRVLNRNKDEGSFQSGCHDFVGGDLAVTAFADVSFDLPLKIFRDAGIHGHAFVCAGNLAKLSEGEIRNFSTERFLKTFRSSAGVGVILPTKFFRVEVNYCHVLKQFENDHGKNGIQFSFSSPL</sequence>
<evidence type="ECO:0000313" key="11">
    <source>
        <dbReference type="Proteomes" id="UP001151287"/>
    </source>
</evidence>
<accession>A0A9Q0C3M7</accession>
<proteinExistence type="inferred from homology"/>
<dbReference type="Pfam" id="PF07244">
    <property type="entry name" value="POTRA"/>
    <property type="match status" value="1"/>
</dbReference>
<dbReference type="OrthoDB" id="1724197at2759"/>
<keyword evidence="11" id="KW-1185">Reference proteome</keyword>
<dbReference type="Gene3D" id="3.10.20.310">
    <property type="entry name" value="membrane protein fhac"/>
    <property type="match status" value="1"/>
</dbReference>
<reference evidence="10" key="1">
    <citation type="journal article" date="2022" name="Cell">
        <title>Repeat-based holocentromeres influence genome architecture and karyotype evolution.</title>
        <authorList>
            <person name="Hofstatter P.G."/>
            <person name="Thangavel G."/>
            <person name="Lux T."/>
            <person name="Neumann P."/>
            <person name="Vondrak T."/>
            <person name="Novak P."/>
            <person name="Zhang M."/>
            <person name="Costa L."/>
            <person name="Castellani M."/>
            <person name="Scott A."/>
            <person name="Toegelov H."/>
            <person name="Fuchs J."/>
            <person name="Mata-Sucre Y."/>
            <person name="Dias Y."/>
            <person name="Vanzela A.L.L."/>
            <person name="Huettel B."/>
            <person name="Almeida C.C.S."/>
            <person name="Simkova H."/>
            <person name="Souza G."/>
            <person name="Pedrosa-Harand A."/>
            <person name="Macas J."/>
            <person name="Mayer K.F.X."/>
            <person name="Houben A."/>
            <person name="Marques A."/>
        </authorList>
    </citation>
    <scope>NUCLEOTIDE SEQUENCE</scope>
    <source>
        <strain evidence="10">RhyBre1mFocal</strain>
    </source>
</reference>
<protein>
    <recommendedName>
        <fullName evidence="9">POTRA domain-containing protein</fullName>
    </recommendedName>
</protein>
<feature type="compositionally biased region" description="Acidic residues" evidence="8">
    <location>
        <begin position="16"/>
        <end position="49"/>
    </location>
</feature>
<dbReference type="FunFam" id="2.40.160.50:FF:000005">
    <property type="entry name" value="Outer membrane OMP85 family protein"/>
    <property type="match status" value="1"/>
</dbReference>
<dbReference type="PROSITE" id="PS51779">
    <property type="entry name" value="POTRA"/>
    <property type="match status" value="1"/>
</dbReference>
<dbReference type="InterPro" id="IPR034746">
    <property type="entry name" value="POTRA"/>
</dbReference>
<dbReference type="InterPro" id="IPR039910">
    <property type="entry name" value="D15-like"/>
</dbReference>
<comment type="caution">
    <text evidence="10">The sequence shown here is derived from an EMBL/GenBank/DDBJ whole genome shotgun (WGS) entry which is preliminary data.</text>
</comment>
<dbReference type="InterPro" id="IPR010827">
    <property type="entry name" value="BamA/TamA_POTRA"/>
</dbReference>
<dbReference type="Proteomes" id="UP001151287">
    <property type="component" value="Unassembled WGS sequence"/>
</dbReference>
<dbReference type="PANTHER" id="PTHR12815:SF18">
    <property type="entry name" value="SORTING AND ASSEMBLY MACHINERY COMPONENT 50 HOMOLOG"/>
    <property type="match status" value="1"/>
</dbReference>
<evidence type="ECO:0000256" key="6">
    <source>
        <dbReference type="ARBA" id="ARBA00023136"/>
    </source>
</evidence>
<name>A0A9Q0C3M7_9POAL</name>
<organism evidence="10 11">
    <name type="scientific">Rhynchospora breviuscula</name>
    <dbReference type="NCBI Taxonomy" id="2022672"/>
    <lineage>
        <taxon>Eukaryota</taxon>
        <taxon>Viridiplantae</taxon>
        <taxon>Streptophyta</taxon>
        <taxon>Embryophyta</taxon>
        <taxon>Tracheophyta</taxon>
        <taxon>Spermatophyta</taxon>
        <taxon>Magnoliopsida</taxon>
        <taxon>Liliopsida</taxon>
        <taxon>Poales</taxon>
        <taxon>Cyperaceae</taxon>
        <taxon>Cyperoideae</taxon>
        <taxon>Rhynchosporeae</taxon>
        <taxon>Rhynchospora</taxon>
    </lineage>
</organism>
<evidence type="ECO:0000259" key="9">
    <source>
        <dbReference type="PROSITE" id="PS51779"/>
    </source>
</evidence>
<dbReference type="Gene3D" id="2.40.160.50">
    <property type="entry name" value="membrane protein fhac: a member of the omp85/tpsb transporter family"/>
    <property type="match status" value="1"/>
</dbReference>
<comment type="subcellular location">
    <subcellularLocation>
        <location evidence="1">Mitochondrion outer membrane</location>
        <topology evidence="1">Multi-pass membrane protein</topology>
    </subcellularLocation>
    <subcellularLocation>
        <location evidence="7">Plastid</location>
        <location evidence="7">Chloroplast outer membrane</location>
    </subcellularLocation>
</comment>
<dbReference type="InterPro" id="IPR000184">
    <property type="entry name" value="Bac_surfAg_D15"/>
</dbReference>
<keyword evidence="5" id="KW-0934">Plastid</keyword>
<evidence type="ECO:0000256" key="5">
    <source>
        <dbReference type="ARBA" id="ARBA00022805"/>
    </source>
</evidence>
<evidence type="ECO:0000256" key="8">
    <source>
        <dbReference type="SAM" id="MobiDB-lite"/>
    </source>
</evidence>
<evidence type="ECO:0000256" key="2">
    <source>
        <dbReference type="ARBA" id="ARBA00010913"/>
    </source>
</evidence>